<dbReference type="InterPro" id="IPR036962">
    <property type="entry name" value="Glyco_hydro_3_N_sf"/>
</dbReference>
<evidence type="ECO:0000256" key="4">
    <source>
        <dbReference type="SAM" id="SignalP"/>
    </source>
</evidence>
<dbReference type="SMART" id="SM01217">
    <property type="entry name" value="Fn3_like"/>
    <property type="match status" value="1"/>
</dbReference>
<dbReference type="RefSeq" id="XP_007862719.1">
    <property type="nucleotide sequence ID" value="XM_007864528.1"/>
</dbReference>
<dbReference type="SUPFAM" id="SSF51445">
    <property type="entry name" value="(Trans)glycosidases"/>
    <property type="match status" value="1"/>
</dbReference>
<dbReference type="OMA" id="MSAYHSY"/>
<feature type="signal peptide" evidence="4">
    <location>
        <begin position="1"/>
        <end position="25"/>
    </location>
</feature>
<dbReference type="InterPro" id="IPR001764">
    <property type="entry name" value="Glyco_hydro_3_N"/>
</dbReference>
<comment type="similarity">
    <text evidence="1">Belongs to the glycosyl hydrolase 3 family.</text>
</comment>
<keyword evidence="4" id="KW-0732">Signal</keyword>
<dbReference type="eggNOG" id="ENOG502QQ55">
    <property type="taxonomic scope" value="Eukaryota"/>
</dbReference>
<dbReference type="InterPro" id="IPR026891">
    <property type="entry name" value="Fn3-like"/>
</dbReference>
<dbReference type="Pfam" id="PF14310">
    <property type="entry name" value="Fn3-like"/>
    <property type="match status" value="1"/>
</dbReference>
<dbReference type="Gene3D" id="3.40.50.1700">
    <property type="entry name" value="Glycoside hydrolase family 3 C-terminal domain"/>
    <property type="match status" value="1"/>
</dbReference>
<dbReference type="InterPro" id="IPR051915">
    <property type="entry name" value="Cellulose_Degrad_GH3"/>
</dbReference>
<dbReference type="HOGENOM" id="CLU_004542_5_1_1"/>
<keyword evidence="2 6" id="KW-0378">Hydrolase</keyword>
<feature type="domain" description="Fibronectin type III-like" evidence="5">
    <location>
        <begin position="719"/>
        <end position="788"/>
    </location>
</feature>
<dbReference type="InterPro" id="IPR002772">
    <property type="entry name" value="Glyco_hydro_3_C"/>
</dbReference>
<evidence type="ECO:0000256" key="3">
    <source>
        <dbReference type="ARBA" id="ARBA00023295"/>
    </source>
</evidence>
<dbReference type="PRINTS" id="PR00133">
    <property type="entry name" value="GLHYDRLASE3"/>
</dbReference>
<dbReference type="GeneID" id="19308193"/>
<dbReference type="Pfam" id="PF00933">
    <property type="entry name" value="Glyco_hydro_3"/>
    <property type="match status" value="1"/>
</dbReference>
<dbReference type="SUPFAM" id="SSF52279">
    <property type="entry name" value="Beta-D-glucan exohydrolase, C-terminal domain"/>
    <property type="match status" value="1"/>
</dbReference>
<dbReference type="Gene3D" id="3.20.20.300">
    <property type="entry name" value="Glycoside hydrolase, family 3, N-terminal domain"/>
    <property type="match status" value="1"/>
</dbReference>
<dbReference type="EMBL" id="KB469297">
    <property type="protein sequence ID" value="EPQ59842.1"/>
    <property type="molecule type" value="Genomic_DNA"/>
</dbReference>
<reference evidence="6 7" key="1">
    <citation type="journal article" date="2012" name="Science">
        <title>The Paleozoic origin of enzymatic lignin decomposition reconstructed from 31 fungal genomes.</title>
        <authorList>
            <person name="Floudas D."/>
            <person name="Binder M."/>
            <person name="Riley R."/>
            <person name="Barry K."/>
            <person name="Blanchette R.A."/>
            <person name="Henrissat B."/>
            <person name="Martinez A.T."/>
            <person name="Otillar R."/>
            <person name="Spatafora J.W."/>
            <person name="Yadav J.S."/>
            <person name="Aerts A."/>
            <person name="Benoit I."/>
            <person name="Boyd A."/>
            <person name="Carlson A."/>
            <person name="Copeland A."/>
            <person name="Coutinho P.M."/>
            <person name="de Vries R.P."/>
            <person name="Ferreira P."/>
            <person name="Findley K."/>
            <person name="Foster B."/>
            <person name="Gaskell J."/>
            <person name="Glotzer D."/>
            <person name="Gorecki P."/>
            <person name="Heitman J."/>
            <person name="Hesse C."/>
            <person name="Hori C."/>
            <person name="Igarashi K."/>
            <person name="Jurgens J.A."/>
            <person name="Kallen N."/>
            <person name="Kersten P."/>
            <person name="Kohler A."/>
            <person name="Kuees U."/>
            <person name="Kumar T.K.A."/>
            <person name="Kuo A."/>
            <person name="LaButti K."/>
            <person name="Larrondo L.F."/>
            <person name="Lindquist E."/>
            <person name="Ling A."/>
            <person name="Lombard V."/>
            <person name="Lucas S."/>
            <person name="Lundell T."/>
            <person name="Martin R."/>
            <person name="McLaughlin D.J."/>
            <person name="Morgenstern I."/>
            <person name="Morin E."/>
            <person name="Murat C."/>
            <person name="Nagy L.G."/>
            <person name="Nolan M."/>
            <person name="Ohm R.A."/>
            <person name="Patyshakuliyeva A."/>
            <person name="Rokas A."/>
            <person name="Ruiz-Duenas F.J."/>
            <person name="Sabat G."/>
            <person name="Salamov A."/>
            <person name="Samejima M."/>
            <person name="Schmutz J."/>
            <person name="Slot J.C."/>
            <person name="St John F."/>
            <person name="Stenlid J."/>
            <person name="Sun H."/>
            <person name="Sun S."/>
            <person name="Syed K."/>
            <person name="Tsang A."/>
            <person name="Wiebenga A."/>
            <person name="Young D."/>
            <person name="Pisabarro A."/>
            <person name="Eastwood D.C."/>
            <person name="Martin F."/>
            <person name="Cullen D."/>
            <person name="Grigoriev I.V."/>
            <person name="Hibbett D.S."/>
        </authorList>
    </citation>
    <scope>NUCLEOTIDE SEQUENCE [LARGE SCALE GENOMIC DNA]</scope>
    <source>
        <strain evidence="6 7">ATCC 11539</strain>
    </source>
</reference>
<dbReference type="GO" id="GO:0009251">
    <property type="term" value="P:glucan catabolic process"/>
    <property type="evidence" value="ECO:0007669"/>
    <property type="project" value="TreeGrafter"/>
</dbReference>
<evidence type="ECO:0000313" key="6">
    <source>
        <dbReference type="EMBL" id="EPQ59842.1"/>
    </source>
</evidence>
<name>S7QKD0_GLOTA</name>
<dbReference type="PANTHER" id="PTHR30620:SF117">
    <property type="entry name" value="BETA-1,4-XYLOSIDASE (EUROFUNG)"/>
    <property type="match status" value="1"/>
</dbReference>
<dbReference type="STRING" id="670483.S7QKD0"/>
<evidence type="ECO:0000259" key="5">
    <source>
        <dbReference type="SMART" id="SM01217"/>
    </source>
</evidence>
<dbReference type="FunFam" id="3.40.50.1700:FF:000009">
    <property type="entry name" value="Periplasmic beta-glucosidase"/>
    <property type="match status" value="1"/>
</dbReference>
<gene>
    <name evidence="6" type="ORF">GLOTRDRAFT_71534</name>
</gene>
<dbReference type="GO" id="GO:0008422">
    <property type="term" value="F:beta-glucosidase activity"/>
    <property type="evidence" value="ECO:0007669"/>
    <property type="project" value="TreeGrafter"/>
</dbReference>
<dbReference type="InterPro" id="IPR013783">
    <property type="entry name" value="Ig-like_fold"/>
</dbReference>
<evidence type="ECO:0000256" key="1">
    <source>
        <dbReference type="ARBA" id="ARBA00005336"/>
    </source>
</evidence>
<dbReference type="PANTHER" id="PTHR30620">
    <property type="entry name" value="PERIPLASMIC BETA-GLUCOSIDASE-RELATED"/>
    <property type="match status" value="1"/>
</dbReference>
<dbReference type="OrthoDB" id="2123594at2759"/>
<dbReference type="Proteomes" id="UP000030669">
    <property type="component" value="Unassembled WGS sequence"/>
</dbReference>
<dbReference type="Gene3D" id="2.60.40.10">
    <property type="entry name" value="Immunoglobulins"/>
    <property type="match status" value="1"/>
</dbReference>
<proteinExistence type="inferred from homology"/>
<evidence type="ECO:0000256" key="2">
    <source>
        <dbReference type="ARBA" id="ARBA00022801"/>
    </source>
</evidence>
<dbReference type="KEGG" id="gtr:GLOTRDRAFT_71534"/>
<sequence>MASSGWAWFCIAALLGSTSFTSANGRHFSLVSRGTNLDGSLPVYKDPNAPIEDRVNDLLPRMTLEEKVAQLIQGDLNGWMNLTDPLDDTLTYNETGLELMMAQKSGAIWGGYPMPWDKFVYGITVGQKYLMENTTLGIPAIVQSEGLHGFTNNGTIWPSPIGLAASFNTGLLRQAAATIADEAEGLGVHQIFAPVLDLSRELRWGRVEENFGEDPFLTGEMGYAFVTGLQSGRRRNASATAVARMAATCKHFAAYGSPQGGLNIAQVSGGERELRTSYLRPFNRACVEALGIMTAYASYDGVPAVANTHLLTDILRDEWGYQYLVTTDAGSVDLLITTHGVCETRACAAKLALENGIQMEMGGGSYTYLTLPDQVSNGTVDVSYIDETVKTILRTKFSLGLFENPYPYPDYLSTLRTPETRALLHQMERETIVLLENRNNTLPLSTALSSVALIGPQVARVSFGDYVFFNASNNGISPLAGFTQFLANTSVRINYAQGCELWADDRSGIPAAVEAAAKSDAAVVMVGTWSLDQTRLWAPGTNATTGEHVDLGDLGLVGAQRALVQAVKAAGTPTVVVLVGGKPVAEPWIQEHADAVVQQFYPGELGGLALAEVVFGAVSPSGKLPVSFPRSVGTTPVFYDYLKGSRPVDAGMVTDNGTLVFGHQYVLDSPVPLWSFGHGLSYTTFNYSDLELSSPTIGASENFTVSVTVANTGDMDGQEVVQVYVTDLFSTVVTPNQVLVGFAKVDVAAGAAQRVAIPVDASQLALWGLANAWVVEPGAFAVKVGTSDEVYLDATLEVV</sequence>
<evidence type="ECO:0000313" key="7">
    <source>
        <dbReference type="Proteomes" id="UP000030669"/>
    </source>
</evidence>
<keyword evidence="3" id="KW-0326">Glycosidase</keyword>
<dbReference type="FunFam" id="2.60.40.10:FF:000495">
    <property type="entry name" value="Periplasmic beta-glucosidase"/>
    <property type="match status" value="1"/>
</dbReference>
<accession>S7QKD0</accession>
<dbReference type="InterPro" id="IPR017853">
    <property type="entry name" value="GH"/>
</dbReference>
<dbReference type="InterPro" id="IPR036881">
    <property type="entry name" value="Glyco_hydro_3_C_sf"/>
</dbReference>
<dbReference type="AlphaFoldDB" id="S7QKD0"/>
<keyword evidence="7" id="KW-1185">Reference proteome</keyword>
<feature type="chain" id="PRO_5004544472" evidence="4">
    <location>
        <begin position="26"/>
        <end position="799"/>
    </location>
</feature>
<protein>
    <submittedName>
        <fullName evidence="6">Glycoside hydrolase</fullName>
    </submittedName>
</protein>
<organism evidence="6 7">
    <name type="scientific">Gloeophyllum trabeum (strain ATCC 11539 / FP-39264 / Madison 617)</name>
    <name type="common">Brown rot fungus</name>
    <dbReference type="NCBI Taxonomy" id="670483"/>
    <lineage>
        <taxon>Eukaryota</taxon>
        <taxon>Fungi</taxon>
        <taxon>Dikarya</taxon>
        <taxon>Basidiomycota</taxon>
        <taxon>Agaricomycotina</taxon>
        <taxon>Agaricomycetes</taxon>
        <taxon>Gloeophyllales</taxon>
        <taxon>Gloeophyllaceae</taxon>
        <taxon>Gloeophyllum</taxon>
    </lineage>
</organism>
<dbReference type="Pfam" id="PF01915">
    <property type="entry name" value="Glyco_hydro_3_C"/>
    <property type="match status" value="1"/>
</dbReference>